<evidence type="ECO:0000313" key="3">
    <source>
        <dbReference type="Proteomes" id="UP000287033"/>
    </source>
</evidence>
<name>A0A401SUM0_CHIPU</name>
<reference evidence="2 3" key="1">
    <citation type="journal article" date="2018" name="Nat. Ecol. Evol.">
        <title>Shark genomes provide insights into elasmobranch evolution and the origin of vertebrates.</title>
        <authorList>
            <person name="Hara Y"/>
            <person name="Yamaguchi K"/>
            <person name="Onimaru K"/>
            <person name="Kadota M"/>
            <person name="Koyanagi M"/>
            <person name="Keeley SD"/>
            <person name="Tatsumi K"/>
            <person name="Tanaka K"/>
            <person name="Motone F"/>
            <person name="Kageyama Y"/>
            <person name="Nozu R"/>
            <person name="Adachi N"/>
            <person name="Nishimura O"/>
            <person name="Nakagawa R"/>
            <person name="Tanegashima C"/>
            <person name="Kiyatake I"/>
            <person name="Matsumoto R"/>
            <person name="Murakumo K"/>
            <person name="Nishida K"/>
            <person name="Terakita A"/>
            <person name="Kuratani S"/>
            <person name="Sato K"/>
            <person name="Hyodo S Kuraku.S."/>
        </authorList>
    </citation>
    <scope>NUCLEOTIDE SEQUENCE [LARGE SCALE GENOMIC DNA]</scope>
</reference>
<accession>A0A401SUM0</accession>
<comment type="caution">
    <text evidence="2">The sequence shown here is derived from an EMBL/GenBank/DDBJ whole genome shotgun (WGS) entry which is preliminary data.</text>
</comment>
<evidence type="ECO:0008006" key="4">
    <source>
        <dbReference type="Google" id="ProtNLM"/>
    </source>
</evidence>
<organism evidence="2 3">
    <name type="scientific">Chiloscyllium punctatum</name>
    <name type="common">Brownbanded bambooshark</name>
    <name type="synonym">Hemiscyllium punctatum</name>
    <dbReference type="NCBI Taxonomy" id="137246"/>
    <lineage>
        <taxon>Eukaryota</taxon>
        <taxon>Metazoa</taxon>
        <taxon>Chordata</taxon>
        <taxon>Craniata</taxon>
        <taxon>Vertebrata</taxon>
        <taxon>Chondrichthyes</taxon>
        <taxon>Elasmobranchii</taxon>
        <taxon>Galeomorphii</taxon>
        <taxon>Galeoidea</taxon>
        <taxon>Orectolobiformes</taxon>
        <taxon>Hemiscylliidae</taxon>
        <taxon>Chiloscyllium</taxon>
    </lineage>
</organism>
<dbReference type="PANTHER" id="PTHR33772">
    <property type="entry name" value="THYMUS, BRAIN AND TESTES-ASSOCIATED"/>
    <property type="match status" value="1"/>
</dbReference>
<dbReference type="STRING" id="137246.A0A401SUM0"/>
<feature type="region of interest" description="Disordered" evidence="1">
    <location>
        <begin position="1"/>
        <end position="34"/>
    </location>
</feature>
<proteinExistence type="predicted"/>
<keyword evidence="3" id="KW-1185">Reference proteome</keyword>
<dbReference type="OrthoDB" id="9982103at2759"/>
<gene>
    <name evidence="2" type="ORF">chiPu_0012568</name>
</gene>
<evidence type="ECO:0000256" key="1">
    <source>
        <dbReference type="SAM" id="MobiDB-lite"/>
    </source>
</evidence>
<dbReference type="Proteomes" id="UP000287033">
    <property type="component" value="Unassembled WGS sequence"/>
</dbReference>
<evidence type="ECO:0000313" key="2">
    <source>
        <dbReference type="EMBL" id="GCC34095.1"/>
    </source>
</evidence>
<dbReference type="PANTHER" id="PTHR33772:SF1">
    <property type="entry name" value="PROTEIN TBATA"/>
    <property type="match status" value="1"/>
</dbReference>
<protein>
    <recommendedName>
        <fullName evidence="4">Thymus, brain and testes associated</fullName>
    </recommendedName>
</protein>
<dbReference type="AlphaFoldDB" id="A0A401SUM0"/>
<feature type="compositionally biased region" description="Polar residues" evidence="1">
    <location>
        <begin position="18"/>
        <end position="34"/>
    </location>
</feature>
<dbReference type="Pfam" id="PF15256">
    <property type="entry name" value="SPATIAL"/>
    <property type="match status" value="1"/>
</dbReference>
<feature type="region of interest" description="Disordered" evidence="1">
    <location>
        <begin position="192"/>
        <end position="211"/>
    </location>
</feature>
<sequence length="347" mass="39430">MPPTDPQEGSHRYISDNALRNESPTARNRAWQTPHYSLGNNTPRPGNNNCKQAIPADHFFYSRNNPHPKRVYHIRGLNDAPVCKVDDFVACSKEASKPPTPKQEYIKPMRPITANIPITAPYPAHIITGVPQPPCKDEAQPDIGLLYSQAWRDELRDLTARVEFTPEQTSEAKEEENAKWATQSPAERGILCTSPIRPKSRPASRLSSRAGASECTRPTVTVAEREVLVLELLSQILQTDSLQAVQQWLLITGQKGHNVNVKNWIQSWRKIQIKRETSKCWKRPGYFPLLAIVHDLRLAKSRKLLDPQKEYSMCRLHPYWMGGCATVRLIYLKLKTEADPLKEFATN</sequence>
<dbReference type="InterPro" id="IPR037394">
    <property type="entry name" value="TBATA-like"/>
</dbReference>
<dbReference type="EMBL" id="BEZZ01000568">
    <property type="protein sequence ID" value="GCC34095.1"/>
    <property type="molecule type" value="Genomic_DNA"/>
</dbReference>